<evidence type="ECO:0000256" key="1">
    <source>
        <dbReference type="SAM" id="SignalP"/>
    </source>
</evidence>
<keyword evidence="1" id="KW-0732">Signal</keyword>
<dbReference type="Proteomes" id="UP001205920">
    <property type="component" value="Unassembled WGS sequence"/>
</dbReference>
<dbReference type="PROSITE" id="PS51257">
    <property type="entry name" value="PROKAR_LIPOPROTEIN"/>
    <property type="match status" value="1"/>
</dbReference>
<comment type="caution">
    <text evidence="2">The sequence shown here is derived from an EMBL/GenBank/DDBJ whole genome shotgun (WGS) entry which is preliminary data.</text>
</comment>
<accession>A0AAW5HSI4</accession>
<protein>
    <recommendedName>
        <fullName evidence="4">Lipoprotein</fullName>
    </recommendedName>
</protein>
<organism evidence="2 3">
    <name type="scientific">Corynebacterium lipophilum</name>
    <dbReference type="NCBI Taxonomy" id="2804918"/>
    <lineage>
        <taxon>Bacteria</taxon>
        <taxon>Bacillati</taxon>
        <taxon>Actinomycetota</taxon>
        <taxon>Actinomycetes</taxon>
        <taxon>Mycobacteriales</taxon>
        <taxon>Corynebacteriaceae</taxon>
        <taxon>Corynebacterium</taxon>
    </lineage>
</organism>
<feature type="chain" id="PRO_5043577070" description="Lipoprotein" evidence="1">
    <location>
        <begin position="20"/>
        <end position="154"/>
    </location>
</feature>
<evidence type="ECO:0008006" key="4">
    <source>
        <dbReference type="Google" id="ProtNLM"/>
    </source>
</evidence>
<feature type="signal peptide" evidence="1">
    <location>
        <begin position="1"/>
        <end position="19"/>
    </location>
</feature>
<reference evidence="2 3" key="1">
    <citation type="submission" date="2021-01" db="EMBL/GenBank/DDBJ databases">
        <title>Identification and Characterization of Corynebacterium sp.</title>
        <authorList>
            <person name="Luo Q."/>
            <person name="Qu P."/>
            <person name="Chen Q."/>
        </authorList>
    </citation>
    <scope>NUCLEOTIDE SEQUENCE [LARGE SCALE GENOMIC DNA]</scope>
    <source>
        <strain evidence="2 3">MC-18</strain>
    </source>
</reference>
<keyword evidence="3" id="KW-1185">Reference proteome</keyword>
<evidence type="ECO:0000313" key="3">
    <source>
        <dbReference type="Proteomes" id="UP001205920"/>
    </source>
</evidence>
<proteinExistence type="predicted"/>
<sequence length="154" mass="16351">MKARTTVLAGLALGCVALAGCSTEKSTDLGFAAAAQEGTPFTVSQVAGEHAKRAYFFCPYTDKAQAEALGFNPDDVYSINDDSQRWETWSGIGVIFSDDRKPAIEWFDPSIIDACPGATTGDELDVDAPITPTVEPVEFAGDEGPTDVIKLVVE</sequence>
<name>A0AAW5HSI4_9CORY</name>
<dbReference type="RefSeq" id="WP_252931295.1">
    <property type="nucleotide sequence ID" value="NZ_JAEUWV010000005.1"/>
</dbReference>
<dbReference type="AlphaFoldDB" id="A0AAW5HSI4"/>
<gene>
    <name evidence="2" type="ORF">JMN37_05455</name>
</gene>
<evidence type="ECO:0000313" key="2">
    <source>
        <dbReference type="EMBL" id="MCO6394428.1"/>
    </source>
</evidence>
<dbReference type="EMBL" id="JAEUWV010000005">
    <property type="protein sequence ID" value="MCO6394428.1"/>
    <property type="molecule type" value="Genomic_DNA"/>
</dbReference>